<dbReference type="Gene3D" id="2.40.70.10">
    <property type="entry name" value="Acid Proteases"/>
    <property type="match status" value="1"/>
</dbReference>
<evidence type="ECO:0000313" key="3">
    <source>
        <dbReference type="Proteomes" id="UP000293520"/>
    </source>
</evidence>
<protein>
    <submittedName>
        <fullName evidence="2">TIGR02281 family clan AA aspartic protease</fullName>
        <ecNumber evidence="2">3.4.23.-</ecNumber>
    </submittedName>
</protein>
<dbReference type="NCBIfam" id="TIGR02281">
    <property type="entry name" value="clan_AA_DTGA"/>
    <property type="match status" value="1"/>
</dbReference>
<keyword evidence="1" id="KW-0472">Membrane</keyword>
<dbReference type="Proteomes" id="UP000293520">
    <property type="component" value="Unassembled WGS sequence"/>
</dbReference>
<dbReference type="SUPFAM" id="SSF50630">
    <property type="entry name" value="Acid proteases"/>
    <property type="match status" value="1"/>
</dbReference>
<proteinExistence type="predicted"/>
<dbReference type="RefSeq" id="WP_130989747.1">
    <property type="nucleotide sequence ID" value="NZ_SISK01000001.1"/>
</dbReference>
<dbReference type="PROSITE" id="PS00141">
    <property type="entry name" value="ASP_PROTEASE"/>
    <property type="match status" value="1"/>
</dbReference>
<gene>
    <name evidence="2" type="ORF">EYE42_02705</name>
</gene>
<feature type="transmembrane region" description="Helical" evidence="1">
    <location>
        <begin position="6"/>
        <end position="26"/>
    </location>
</feature>
<accession>A0A4Q9G5M1</accession>
<dbReference type="AlphaFoldDB" id="A0A4Q9G5M1"/>
<reference evidence="2 3" key="1">
    <citation type="submission" date="2019-02" db="EMBL/GenBank/DDBJ databases">
        <title>Paracoccus subflavus sp. nov., isolated from marine sediment of the Pacific Ocean.</title>
        <authorList>
            <person name="Zhang G."/>
        </authorList>
    </citation>
    <scope>NUCLEOTIDE SEQUENCE [LARGE SCALE GENOMIC DNA]</scope>
    <source>
        <strain evidence="2 3">GY0581</strain>
    </source>
</reference>
<keyword evidence="1" id="KW-0812">Transmembrane</keyword>
<keyword evidence="1" id="KW-1133">Transmembrane helix</keyword>
<evidence type="ECO:0000313" key="2">
    <source>
        <dbReference type="EMBL" id="TBN44047.1"/>
    </source>
</evidence>
<dbReference type="Pfam" id="PF13975">
    <property type="entry name" value="gag-asp_proteas"/>
    <property type="match status" value="1"/>
</dbReference>
<keyword evidence="2" id="KW-0378">Hydrolase</keyword>
<dbReference type="InterPro" id="IPR021109">
    <property type="entry name" value="Peptidase_aspartic_dom_sf"/>
</dbReference>
<keyword evidence="3" id="KW-1185">Reference proteome</keyword>
<dbReference type="GO" id="GO:0004190">
    <property type="term" value="F:aspartic-type endopeptidase activity"/>
    <property type="evidence" value="ECO:0007669"/>
    <property type="project" value="InterPro"/>
</dbReference>
<feature type="transmembrane region" description="Helical" evidence="1">
    <location>
        <begin position="38"/>
        <end position="57"/>
    </location>
</feature>
<organism evidence="2 3">
    <name type="scientific">Paracoccus subflavus</name>
    <dbReference type="NCBI Taxonomy" id="2528244"/>
    <lineage>
        <taxon>Bacteria</taxon>
        <taxon>Pseudomonadati</taxon>
        <taxon>Pseudomonadota</taxon>
        <taxon>Alphaproteobacteria</taxon>
        <taxon>Rhodobacterales</taxon>
        <taxon>Paracoccaceae</taxon>
        <taxon>Paracoccus</taxon>
    </lineage>
</organism>
<dbReference type="OrthoDB" id="7595324at2"/>
<dbReference type="InterPro" id="IPR034122">
    <property type="entry name" value="Retropepsin-like_bacterial"/>
</dbReference>
<comment type="caution">
    <text evidence="2">The sequence shown here is derived from an EMBL/GenBank/DDBJ whole genome shotgun (WGS) entry which is preliminary data.</text>
</comment>
<dbReference type="InterPro" id="IPR001969">
    <property type="entry name" value="Aspartic_peptidase_AS"/>
</dbReference>
<keyword evidence="2" id="KW-0645">Protease</keyword>
<name>A0A4Q9G5M1_9RHOB</name>
<dbReference type="CDD" id="cd05483">
    <property type="entry name" value="retropepsin_like_bacteria"/>
    <property type="match status" value="1"/>
</dbReference>
<dbReference type="EMBL" id="SISK01000001">
    <property type="protein sequence ID" value="TBN44047.1"/>
    <property type="molecule type" value="Genomic_DNA"/>
</dbReference>
<sequence length="189" mass="20223">MSGGDTLQLTYYAVLLVVIGGAMLFELAGRGGRMLRQIVLWIVIFVGVAQAATWWMGGTAPRQQVLEGGRIEIPVGRDGHFHLTAQVNGRDVRFMVDTGASSIALGPADARRIGLDPDDLAYVGTAITANGQVQTAPVTIEEIAIGDIVDRNVPAWVIGADLDGSLLGMSYLRTFARVSFEGDLLILER</sequence>
<dbReference type="InterPro" id="IPR011969">
    <property type="entry name" value="Clan_AA_Asp_peptidase_C"/>
</dbReference>
<evidence type="ECO:0000256" key="1">
    <source>
        <dbReference type="SAM" id="Phobius"/>
    </source>
</evidence>
<dbReference type="GO" id="GO:0006508">
    <property type="term" value="P:proteolysis"/>
    <property type="evidence" value="ECO:0007669"/>
    <property type="project" value="UniProtKB-KW"/>
</dbReference>
<dbReference type="EC" id="3.4.23.-" evidence="2"/>